<keyword evidence="1" id="KW-1133">Transmembrane helix</keyword>
<dbReference type="EMBL" id="LCKT01000009">
    <property type="protein sequence ID" value="KKU04772.1"/>
    <property type="molecule type" value="Genomic_DNA"/>
</dbReference>
<evidence type="ECO:0000313" key="2">
    <source>
        <dbReference type="EMBL" id="KKU04772.1"/>
    </source>
</evidence>
<reference evidence="2 3" key="1">
    <citation type="journal article" date="2015" name="Nature">
        <title>rRNA introns, odd ribosomes, and small enigmatic genomes across a large radiation of phyla.</title>
        <authorList>
            <person name="Brown C.T."/>
            <person name="Hug L.A."/>
            <person name="Thomas B.C."/>
            <person name="Sharon I."/>
            <person name="Castelle C.J."/>
            <person name="Singh A."/>
            <person name="Wilkins M.J."/>
            <person name="Williams K.H."/>
            <person name="Banfield J.F."/>
        </authorList>
    </citation>
    <scope>NUCLEOTIDE SEQUENCE [LARGE SCALE GENOMIC DNA]</scope>
</reference>
<sequence length="65" mass="7116">MEFVTATLDAVGTISIAFAALGVHRRVLSERKIDRRVLKIMKVEQGLGILGILCIVLSYGIKIFA</sequence>
<keyword evidence="1" id="KW-0472">Membrane</keyword>
<feature type="transmembrane region" description="Helical" evidence="1">
    <location>
        <begin position="45"/>
        <end position="64"/>
    </location>
</feature>
<dbReference type="AlphaFoldDB" id="A0A0G1M9L7"/>
<organism evidence="2 3">
    <name type="scientific">Candidatus Giovannonibacteria bacterium GW2011_GWA2_45_21</name>
    <dbReference type="NCBI Taxonomy" id="1618649"/>
    <lineage>
        <taxon>Bacteria</taxon>
        <taxon>Candidatus Giovannoniibacteriota</taxon>
    </lineage>
</organism>
<protein>
    <submittedName>
        <fullName evidence="2">Uncharacterized protein</fullName>
    </submittedName>
</protein>
<evidence type="ECO:0000256" key="1">
    <source>
        <dbReference type="SAM" id="Phobius"/>
    </source>
</evidence>
<comment type="caution">
    <text evidence="2">The sequence shown here is derived from an EMBL/GenBank/DDBJ whole genome shotgun (WGS) entry which is preliminary data.</text>
</comment>
<proteinExistence type="predicted"/>
<dbReference type="Proteomes" id="UP000034696">
    <property type="component" value="Unassembled WGS sequence"/>
</dbReference>
<accession>A0A0G1M9L7</accession>
<evidence type="ECO:0000313" key="3">
    <source>
        <dbReference type="Proteomes" id="UP000034696"/>
    </source>
</evidence>
<gene>
    <name evidence="2" type="ORF">UX06_C0009G0003</name>
</gene>
<name>A0A0G1M9L7_9BACT</name>
<keyword evidence="1" id="KW-0812">Transmembrane</keyword>
<feature type="transmembrane region" description="Helical" evidence="1">
    <location>
        <begin position="6"/>
        <end position="24"/>
    </location>
</feature>